<dbReference type="InterPro" id="IPR011607">
    <property type="entry name" value="MGS-like_dom"/>
</dbReference>
<dbReference type="InterPro" id="IPR036914">
    <property type="entry name" value="MGS-like_dom_sf"/>
</dbReference>
<evidence type="ECO:0000256" key="2">
    <source>
        <dbReference type="ARBA" id="ARBA00004954"/>
    </source>
</evidence>
<dbReference type="SMART" id="SM00798">
    <property type="entry name" value="AICARFT_IMPCHas"/>
    <property type="match status" value="1"/>
</dbReference>
<dbReference type="SUPFAM" id="SSF53927">
    <property type="entry name" value="Cytidine deaminase-like"/>
    <property type="match status" value="1"/>
</dbReference>
<gene>
    <name evidence="10 12" type="primary">purH</name>
    <name evidence="12" type="ORF">Fuma_04775</name>
</gene>
<dbReference type="NCBIfam" id="TIGR00355">
    <property type="entry name" value="purH"/>
    <property type="match status" value="1"/>
</dbReference>
<dbReference type="Pfam" id="PF01808">
    <property type="entry name" value="AICARFT_IMPCHas"/>
    <property type="match status" value="1"/>
</dbReference>
<dbReference type="NCBIfam" id="NF002049">
    <property type="entry name" value="PRK00881.1"/>
    <property type="match status" value="1"/>
</dbReference>
<dbReference type="CDD" id="cd01421">
    <property type="entry name" value="IMPCH"/>
    <property type="match status" value="1"/>
</dbReference>
<name>A0A1P8WM52_9PLAN</name>
<evidence type="ECO:0000256" key="3">
    <source>
        <dbReference type="ARBA" id="ARBA00007667"/>
    </source>
</evidence>
<dbReference type="EC" id="2.1.2.3" evidence="10"/>
<keyword evidence="6 10" id="KW-0378">Hydrolase</keyword>
<dbReference type="InterPro" id="IPR024051">
    <property type="entry name" value="AICAR_Tfase_dup_dom_sf"/>
</dbReference>
<evidence type="ECO:0000313" key="13">
    <source>
        <dbReference type="Proteomes" id="UP000187735"/>
    </source>
</evidence>
<evidence type="ECO:0000259" key="11">
    <source>
        <dbReference type="PROSITE" id="PS51855"/>
    </source>
</evidence>
<evidence type="ECO:0000256" key="7">
    <source>
        <dbReference type="ARBA" id="ARBA00023268"/>
    </source>
</evidence>
<dbReference type="Proteomes" id="UP000187735">
    <property type="component" value="Chromosome"/>
</dbReference>
<evidence type="ECO:0000256" key="8">
    <source>
        <dbReference type="ARBA" id="ARBA00050488"/>
    </source>
</evidence>
<dbReference type="Gene3D" id="3.40.50.1380">
    <property type="entry name" value="Methylglyoxal synthase-like domain"/>
    <property type="match status" value="1"/>
</dbReference>
<dbReference type="PANTHER" id="PTHR11692">
    <property type="entry name" value="BIFUNCTIONAL PURINE BIOSYNTHESIS PROTEIN PURH"/>
    <property type="match status" value="1"/>
</dbReference>
<dbReference type="InterPro" id="IPR002695">
    <property type="entry name" value="PurH-like"/>
</dbReference>
<keyword evidence="7 10" id="KW-0511">Multifunctional enzyme</keyword>
<comment type="pathway">
    <text evidence="1 10">Purine metabolism; IMP biosynthesis via de novo pathway; IMP from 5-formamido-1-(5-phospho-D-ribosyl)imidazole-4-carboxamide: step 1/1.</text>
</comment>
<dbReference type="SUPFAM" id="SSF52335">
    <property type="entry name" value="Methylglyoxal synthase-like"/>
    <property type="match status" value="1"/>
</dbReference>
<dbReference type="EC" id="3.5.4.10" evidence="10"/>
<dbReference type="Gene3D" id="3.40.140.20">
    <property type="match status" value="2"/>
</dbReference>
<sequence>MNMAAPQRALVSVSNKDGLDTFVKGLVDLGFEILSTGGTRKYLEAAGIPVIDVTTYTEFPEIMDGRVKTLHPKVHGAILGRPTLPSDAEAIAEHGIVPFQVVVCNLYPFEQTIAKPDVTIPEAIEQIDIGGPSMVRSAAKNHAHVAIVTSPGQYSDVLSRMRDDCMDELFRRKLAAAAFETTATYDRAIANYMAKITADETPSSDAATDPTEAHWDESLTLSLRLKNTLRYGENPHQRAAFYVEPNAPATSIAHAEQLNGKELSYNNLMDLDAAKTIVGDFDQPAACVIKHNNPCGCAQAESLADAYENAHAGDPVSAFGSIVGLNRTVDVATAECLCEPGRFIEAIVAPDYEPAALEILTTKPKWKNNVRLMKSVFSDEGKGALEYRRVSGGLLVQDRDDLPQSDSDWKVVTARKPTDAELSDLRFAWKVCRHVKSNAIVFAKGGMLLGAGAGQMSRLDSCFIAGMKAGERSANAVVASDAFFPFRDGIDEVQTAGIRAVIQPGGSRNDPEVIAACNEHDMAMVFTGRRHFRH</sequence>
<evidence type="ECO:0000256" key="4">
    <source>
        <dbReference type="ARBA" id="ARBA00022679"/>
    </source>
</evidence>
<dbReference type="FunFam" id="3.40.140.20:FF:000001">
    <property type="entry name" value="Bifunctional purine biosynthesis protein PurH"/>
    <property type="match status" value="1"/>
</dbReference>
<comment type="similarity">
    <text evidence="3 10">Belongs to the PurH family.</text>
</comment>
<accession>A0A1P8WM52</accession>
<keyword evidence="13" id="KW-1185">Reference proteome</keyword>
<evidence type="ECO:0000313" key="12">
    <source>
        <dbReference type="EMBL" id="APZ95121.1"/>
    </source>
</evidence>
<evidence type="ECO:0000256" key="9">
    <source>
        <dbReference type="ARBA" id="ARBA00050687"/>
    </source>
</evidence>
<evidence type="ECO:0000256" key="1">
    <source>
        <dbReference type="ARBA" id="ARBA00004844"/>
    </source>
</evidence>
<keyword evidence="4 10" id="KW-0808">Transferase</keyword>
<dbReference type="Pfam" id="PF02142">
    <property type="entry name" value="MGS"/>
    <property type="match status" value="1"/>
</dbReference>
<dbReference type="PIRSF" id="PIRSF000414">
    <property type="entry name" value="AICARFT_IMPCHas"/>
    <property type="match status" value="1"/>
</dbReference>
<proteinExistence type="inferred from homology"/>
<evidence type="ECO:0000256" key="5">
    <source>
        <dbReference type="ARBA" id="ARBA00022755"/>
    </source>
</evidence>
<dbReference type="GO" id="GO:0003937">
    <property type="term" value="F:IMP cyclohydrolase activity"/>
    <property type="evidence" value="ECO:0007669"/>
    <property type="project" value="UniProtKB-UniRule"/>
</dbReference>
<dbReference type="HAMAP" id="MF_00139">
    <property type="entry name" value="PurH"/>
    <property type="match status" value="1"/>
</dbReference>
<dbReference type="PANTHER" id="PTHR11692:SF0">
    <property type="entry name" value="BIFUNCTIONAL PURINE BIOSYNTHESIS PROTEIN ATIC"/>
    <property type="match status" value="1"/>
</dbReference>
<dbReference type="KEGG" id="fmr:Fuma_04775"/>
<comment type="domain">
    <text evidence="10">The IMP cyclohydrolase activity resides in the N-terminal region.</text>
</comment>
<dbReference type="SMART" id="SM00851">
    <property type="entry name" value="MGS"/>
    <property type="match status" value="1"/>
</dbReference>
<dbReference type="FunFam" id="3.40.50.1380:FF:000001">
    <property type="entry name" value="Bifunctional purine biosynthesis protein PurH"/>
    <property type="match status" value="1"/>
</dbReference>
<dbReference type="GO" id="GO:0004643">
    <property type="term" value="F:phosphoribosylaminoimidazolecarboxamide formyltransferase activity"/>
    <property type="evidence" value="ECO:0007669"/>
    <property type="project" value="UniProtKB-UniRule"/>
</dbReference>
<feature type="domain" description="MGS-like" evidence="11">
    <location>
        <begin position="1"/>
        <end position="149"/>
    </location>
</feature>
<evidence type="ECO:0000256" key="10">
    <source>
        <dbReference type="HAMAP-Rule" id="MF_00139"/>
    </source>
</evidence>
<dbReference type="EMBL" id="CP017641">
    <property type="protein sequence ID" value="APZ95121.1"/>
    <property type="molecule type" value="Genomic_DNA"/>
</dbReference>
<keyword evidence="5 10" id="KW-0658">Purine biosynthesis</keyword>
<dbReference type="STRING" id="1891926.Fuma_04775"/>
<dbReference type="UniPathway" id="UPA00074">
    <property type="reaction ID" value="UER00133"/>
</dbReference>
<dbReference type="AlphaFoldDB" id="A0A1P8WM52"/>
<protein>
    <recommendedName>
        <fullName evidence="10">Bifunctional purine biosynthesis protein PurH</fullName>
    </recommendedName>
    <domain>
        <recommendedName>
            <fullName evidence="10">Phosphoribosylaminoimidazolecarboxamide formyltransferase</fullName>
            <ecNumber evidence="10">2.1.2.3</ecNumber>
        </recommendedName>
        <alternativeName>
            <fullName evidence="10">AICAR transformylase</fullName>
        </alternativeName>
    </domain>
    <domain>
        <recommendedName>
            <fullName evidence="10">IMP cyclohydrolase</fullName>
            <ecNumber evidence="10">3.5.4.10</ecNumber>
        </recommendedName>
        <alternativeName>
            <fullName evidence="10">ATIC</fullName>
        </alternativeName>
        <alternativeName>
            <fullName evidence="10">IMP synthase</fullName>
        </alternativeName>
        <alternativeName>
            <fullName evidence="10">Inosinicase</fullName>
        </alternativeName>
    </domain>
</protein>
<reference evidence="12 13" key="1">
    <citation type="journal article" date="2016" name="Front. Microbiol.">
        <title>Fuerstia marisgermanicae gen. nov., sp. nov., an Unusual Member of the Phylum Planctomycetes from the German Wadden Sea.</title>
        <authorList>
            <person name="Kohn T."/>
            <person name="Heuer A."/>
            <person name="Jogler M."/>
            <person name="Vollmers J."/>
            <person name="Boedeker C."/>
            <person name="Bunk B."/>
            <person name="Rast P."/>
            <person name="Borchert D."/>
            <person name="Glockner I."/>
            <person name="Freese H.M."/>
            <person name="Klenk H.P."/>
            <person name="Overmann J."/>
            <person name="Kaster A.K."/>
            <person name="Rohde M."/>
            <person name="Wiegand S."/>
            <person name="Jogler C."/>
        </authorList>
    </citation>
    <scope>NUCLEOTIDE SEQUENCE [LARGE SCALE GENOMIC DNA]</scope>
    <source>
        <strain evidence="12 13">NH11</strain>
    </source>
</reference>
<evidence type="ECO:0000256" key="6">
    <source>
        <dbReference type="ARBA" id="ARBA00022801"/>
    </source>
</evidence>
<dbReference type="GO" id="GO:0005829">
    <property type="term" value="C:cytosol"/>
    <property type="evidence" value="ECO:0007669"/>
    <property type="project" value="TreeGrafter"/>
</dbReference>
<organism evidence="12 13">
    <name type="scientific">Fuerstiella marisgermanici</name>
    <dbReference type="NCBI Taxonomy" id="1891926"/>
    <lineage>
        <taxon>Bacteria</taxon>
        <taxon>Pseudomonadati</taxon>
        <taxon>Planctomycetota</taxon>
        <taxon>Planctomycetia</taxon>
        <taxon>Planctomycetales</taxon>
        <taxon>Planctomycetaceae</taxon>
        <taxon>Fuerstiella</taxon>
    </lineage>
</organism>
<comment type="catalytic activity">
    <reaction evidence="9 10">
        <text>IMP + H2O = 5-formamido-1-(5-phospho-D-ribosyl)imidazole-4-carboxamide</text>
        <dbReference type="Rhea" id="RHEA:18445"/>
        <dbReference type="ChEBI" id="CHEBI:15377"/>
        <dbReference type="ChEBI" id="CHEBI:58053"/>
        <dbReference type="ChEBI" id="CHEBI:58467"/>
        <dbReference type="EC" id="3.5.4.10"/>
    </reaction>
</comment>
<comment type="pathway">
    <text evidence="2 10">Purine metabolism; IMP biosynthesis via de novo pathway; 5-formamido-1-(5-phospho-D-ribosyl)imidazole-4-carboxamide from 5-amino-1-(5-phospho-D-ribosyl)imidazole-4-carboxamide (10-formyl THF route): step 1/1.</text>
</comment>
<dbReference type="GO" id="GO:0006189">
    <property type="term" value="P:'de novo' IMP biosynthetic process"/>
    <property type="evidence" value="ECO:0007669"/>
    <property type="project" value="UniProtKB-UniRule"/>
</dbReference>
<comment type="catalytic activity">
    <reaction evidence="8 10">
        <text>(6R)-10-formyltetrahydrofolate + 5-amino-1-(5-phospho-beta-D-ribosyl)imidazole-4-carboxamide = 5-formamido-1-(5-phospho-D-ribosyl)imidazole-4-carboxamide + (6S)-5,6,7,8-tetrahydrofolate</text>
        <dbReference type="Rhea" id="RHEA:22192"/>
        <dbReference type="ChEBI" id="CHEBI:57453"/>
        <dbReference type="ChEBI" id="CHEBI:58467"/>
        <dbReference type="ChEBI" id="CHEBI:58475"/>
        <dbReference type="ChEBI" id="CHEBI:195366"/>
        <dbReference type="EC" id="2.1.2.3"/>
    </reaction>
</comment>
<dbReference type="PROSITE" id="PS51855">
    <property type="entry name" value="MGS"/>
    <property type="match status" value="1"/>
</dbReference>
<dbReference type="InterPro" id="IPR016193">
    <property type="entry name" value="Cytidine_deaminase-like"/>
</dbReference>